<dbReference type="OMA" id="RCNLWLC"/>
<name>A0A084G209_PSEDA</name>
<dbReference type="HOGENOM" id="CLU_053021_2_0_1"/>
<feature type="signal peptide" evidence="7">
    <location>
        <begin position="1"/>
        <end position="18"/>
    </location>
</feature>
<dbReference type="PANTHER" id="PTHR36575:SF2">
    <property type="entry name" value="CHITIN-BINDING TYPE-4 DOMAIN-CONTAINING PROTEIN-RELATED"/>
    <property type="match status" value="1"/>
</dbReference>
<keyword evidence="3" id="KW-0186">Copper</keyword>
<evidence type="ECO:0000259" key="8">
    <source>
        <dbReference type="Pfam" id="PF03067"/>
    </source>
</evidence>
<keyword evidence="5" id="KW-0325">Glycoprotein</keyword>
<comment type="cofactor">
    <cofactor evidence="1">
        <name>Cu(2+)</name>
        <dbReference type="ChEBI" id="CHEBI:29036"/>
    </cofactor>
</comment>
<evidence type="ECO:0000313" key="10">
    <source>
        <dbReference type="Proteomes" id="UP000028545"/>
    </source>
</evidence>
<evidence type="ECO:0000256" key="2">
    <source>
        <dbReference type="ARBA" id="ARBA00022723"/>
    </source>
</evidence>
<reference evidence="9 10" key="1">
    <citation type="journal article" date="2014" name="Genome Announc.">
        <title>Draft genome sequence of the pathogenic fungus Scedosporium apiospermum.</title>
        <authorList>
            <person name="Vandeputte P."/>
            <person name="Ghamrawi S."/>
            <person name="Rechenmann M."/>
            <person name="Iltis A."/>
            <person name="Giraud S."/>
            <person name="Fleury M."/>
            <person name="Thornton C."/>
            <person name="Delhaes L."/>
            <person name="Meyer W."/>
            <person name="Papon N."/>
            <person name="Bouchara J.P."/>
        </authorList>
    </citation>
    <scope>NUCLEOTIDE SEQUENCE [LARGE SCALE GENOMIC DNA]</scope>
    <source>
        <strain evidence="9 10">IHEM 14462</strain>
    </source>
</reference>
<feature type="chain" id="PRO_5001775329" description="Chitin-binding type-4 domain-containing protein" evidence="7">
    <location>
        <begin position="19"/>
        <end position="197"/>
    </location>
</feature>
<dbReference type="VEuPathDB" id="FungiDB:SAPIO_CDS7490"/>
<sequence>MVSSSVLGLSALVALVQAHGLVESPAARAPGEATAAVCGQNMVDFYKADGTSYPEALMRSPNWQNGITEDCDLYLCKGYQFEDNLENVQEYKAGDKVDFKVQIRIPHVGYANVSVVDTAKNAVIGDALKVWESGYADGAKFPNLPADETSFSVTIPELGGQCTEPGACVLQWYWLGQGQTYESCVDFVVPGAAAEEE</sequence>
<dbReference type="InterPro" id="IPR004302">
    <property type="entry name" value="Cellulose/chitin-bd_N"/>
</dbReference>
<dbReference type="Gene3D" id="2.70.50.70">
    <property type="match status" value="1"/>
</dbReference>
<keyword evidence="2" id="KW-0479">Metal-binding</keyword>
<dbReference type="GO" id="GO:0046872">
    <property type="term" value="F:metal ion binding"/>
    <property type="evidence" value="ECO:0007669"/>
    <property type="project" value="UniProtKB-KW"/>
</dbReference>
<dbReference type="KEGG" id="sapo:SAPIO_CDS7490"/>
<dbReference type="GeneID" id="27726562"/>
<dbReference type="PANTHER" id="PTHR36575">
    <property type="entry name" value="BINDING PROTEIN, PUTATIVE (AFU_ORTHOLOGUE AFUA_1G14430)-RELATED"/>
    <property type="match status" value="1"/>
</dbReference>
<gene>
    <name evidence="9" type="ORF">SAPIO_CDS7490</name>
</gene>
<dbReference type="EMBL" id="JOWA01000110">
    <property type="protein sequence ID" value="KEZ41371.1"/>
    <property type="molecule type" value="Genomic_DNA"/>
</dbReference>
<dbReference type="OrthoDB" id="120613at2759"/>
<evidence type="ECO:0000313" key="9">
    <source>
        <dbReference type="EMBL" id="KEZ41371.1"/>
    </source>
</evidence>
<keyword evidence="7" id="KW-0732">Signal</keyword>
<feature type="domain" description="Chitin-binding type-4" evidence="8">
    <location>
        <begin position="19"/>
        <end position="187"/>
    </location>
</feature>
<evidence type="ECO:0000256" key="7">
    <source>
        <dbReference type="SAM" id="SignalP"/>
    </source>
</evidence>
<keyword evidence="10" id="KW-1185">Reference proteome</keyword>
<comment type="similarity">
    <text evidence="6">Belongs to the polysaccharide monooxygenase AA13 family.</text>
</comment>
<evidence type="ECO:0000256" key="1">
    <source>
        <dbReference type="ARBA" id="ARBA00001973"/>
    </source>
</evidence>
<proteinExistence type="inferred from homology"/>
<evidence type="ECO:0000256" key="3">
    <source>
        <dbReference type="ARBA" id="ARBA00023008"/>
    </source>
</evidence>
<evidence type="ECO:0000256" key="6">
    <source>
        <dbReference type="ARBA" id="ARBA00034311"/>
    </source>
</evidence>
<dbReference type="Pfam" id="PF03067">
    <property type="entry name" value="LPMO_10"/>
    <property type="match status" value="1"/>
</dbReference>
<accession>A0A084G209</accession>
<comment type="caution">
    <text evidence="9">The sequence shown here is derived from an EMBL/GenBank/DDBJ whole genome shotgun (WGS) entry which is preliminary data.</text>
</comment>
<dbReference type="Proteomes" id="UP000028545">
    <property type="component" value="Unassembled WGS sequence"/>
</dbReference>
<organism evidence="9 10">
    <name type="scientific">Pseudallescheria apiosperma</name>
    <name type="common">Scedosporium apiospermum</name>
    <dbReference type="NCBI Taxonomy" id="563466"/>
    <lineage>
        <taxon>Eukaryota</taxon>
        <taxon>Fungi</taxon>
        <taxon>Dikarya</taxon>
        <taxon>Ascomycota</taxon>
        <taxon>Pezizomycotina</taxon>
        <taxon>Sordariomycetes</taxon>
        <taxon>Hypocreomycetidae</taxon>
        <taxon>Microascales</taxon>
        <taxon>Microascaceae</taxon>
        <taxon>Scedosporium</taxon>
    </lineage>
</organism>
<keyword evidence="4" id="KW-1015">Disulfide bond</keyword>
<evidence type="ECO:0000256" key="4">
    <source>
        <dbReference type="ARBA" id="ARBA00023157"/>
    </source>
</evidence>
<dbReference type="RefSeq" id="XP_016641170.1">
    <property type="nucleotide sequence ID" value="XM_016789343.1"/>
</dbReference>
<protein>
    <recommendedName>
        <fullName evidence="8">Chitin-binding type-4 domain-containing protein</fullName>
    </recommendedName>
</protein>
<evidence type="ECO:0000256" key="5">
    <source>
        <dbReference type="ARBA" id="ARBA00023180"/>
    </source>
</evidence>
<dbReference type="AlphaFoldDB" id="A0A084G209"/>
<dbReference type="InterPro" id="IPR052282">
    <property type="entry name" value="Starch-active_LPMO"/>
</dbReference>